<dbReference type="GO" id="GO:0032259">
    <property type="term" value="P:methylation"/>
    <property type="evidence" value="ECO:0007669"/>
    <property type="project" value="UniProtKB-KW"/>
</dbReference>
<evidence type="ECO:0000313" key="4">
    <source>
        <dbReference type="Proteomes" id="UP000248795"/>
    </source>
</evidence>
<organism evidence="3 4">
    <name type="scientific">Aestuariivirga litoralis</name>
    <dbReference type="NCBI Taxonomy" id="2650924"/>
    <lineage>
        <taxon>Bacteria</taxon>
        <taxon>Pseudomonadati</taxon>
        <taxon>Pseudomonadota</taxon>
        <taxon>Alphaproteobacteria</taxon>
        <taxon>Hyphomicrobiales</taxon>
        <taxon>Aestuariivirgaceae</taxon>
        <taxon>Aestuariivirga</taxon>
    </lineage>
</organism>
<dbReference type="GO" id="GO:0008168">
    <property type="term" value="F:methyltransferase activity"/>
    <property type="evidence" value="ECO:0007669"/>
    <property type="project" value="UniProtKB-KW"/>
</dbReference>
<dbReference type="SUPFAM" id="SSF53335">
    <property type="entry name" value="S-adenosyl-L-methionine-dependent methyltransferases"/>
    <property type="match status" value="1"/>
</dbReference>
<dbReference type="CDD" id="cd02440">
    <property type="entry name" value="AdoMet_MTases"/>
    <property type="match status" value="1"/>
</dbReference>
<evidence type="ECO:0000256" key="1">
    <source>
        <dbReference type="SAM" id="MobiDB-lite"/>
    </source>
</evidence>
<dbReference type="RefSeq" id="WP_111195694.1">
    <property type="nucleotide sequence ID" value="NZ_QKVK01000001.1"/>
</dbReference>
<dbReference type="AlphaFoldDB" id="A0A2W2BRN9"/>
<keyword evidence="3" id="KW-0808">Transferase</keyword>
<dbReference type="Gene3D" id="3.40.50.150">
    <property type="entry name" value="Vaccinia Virus protein VP39"/>
    <property type="match status" value="1"/>
</dbReference>
<dbReference type="InterPro" id="IPR041698">
    <property type="entry name" value="Methyltransf_25"/>
</dbReference>
<evidence type="ECO:0000259" key="2">
    <source>
        <dbReference type="Pfam" id="PF13649"/>
    </source>
</evidence>
<evidence type="ECO:0000313" key="3">
    <source>
        <dbReference type="EMBL" id="PZF78367.1"/>
    </source>
</evidence>
<reference evidence="4" key="1">
    <citation type="submission" date="2018-06" db="EMBL/GenBank/DDBJ databases">
        <title>Aestuariibacter litoralis strain KCTC 52945T.</title>
        <authorList>
            <person name="Li X."/>
            <person name="Salam N."/>
            <person name="Li J.-L."/>
            <person name="Chen Y.-M."/>
            <person name="Yang Z.-W."/>
            <person name="Zhang L.-Y."/>
            <person name="Han M.-X."/>
            <person name="Xiao M."/>
            <person name="Li W.-J."/>
        </authorList>
    </citation>
    <scope>NUCLEOTIDE SEQUENCE [LARGE SCALE GENOMIC DNA]</scope>
    <source>
        <strain evidence="4">KCTC 52945</strain>
    </source>
</reference>
<sequence>MSYIGNELASFALATTWRSYWSKAVRPYLGRTVLEVGAGIGSATWSLKGEHQERWIALEPDSGLAGQLQQDARRRNVSNLEVVCGTLDDLPEHERFDSTLYIDVIEHIRDDSAEIEKAAKRLKPGGFLIVLVPAHQFLFSEFDAAIGHYRRYDRAALRNLRPKSCEEVFVRYLDSVGLLASLGNRMLLHSGAPSSAQIRFWDRNMVPVSRVLDPLLGHAVGKSLLAVWRRTAPEGSQEQGKGLHAPPPKVIGA</sequence>
<dbReference type="Pfam" id="PF13649">
    <property type="entry name" value="Methyltransf_25"/>
    <property type="match status" value="1"/>
</dbReference>
<dbReference type="Proteomes" id="UP000248795">
    <property type="component" value="Unassembled WGS sequence"/>
</dbReference>
<accession>A0A2W2BRN9</accession>
<proteinExistence type="predicted"/>
<dbReference type="InterPro" id="IPR029063">
    <property type="entry name" value="SAM-dependent_MTases_sf"/>
</dbReference>
<comment type="caution">
    <text evidence="3">The sequence shown here is derived from an EMBL/GenBank/DDBJ whole genome shotgun (WGS) entry which is preliminary data.</text>
</comment>
<feature type="domain" description="Methyltransferase" evidence="2">
    <location>
        <begin position="33"/>
        <end position="126"/>
    </location>
</feature>
<keyword evidence="3" id="KW-0489">Methyltransferase</keyword>
<gene>
    <name evidence="3" type="ORF">DK847_00655</name>
</gene>
<keyword evidence="4" id="KW-1185">Reference proteome</keyword>
<feature type="region of interest" description="Disordered" evidence="1">
    <location>
        <begin position="233"/>
        <end position="253"/>
    </location>
</feature>
<name>A0A2W2BRN9_9HYPH</name>
<protein>
    <submittedName>
        <fullName evidence="3">Methyltransferase type 12</fullName>
    </submittedName>
</protein>
<dbReference type="EMBL" id="QKVK01000001">
    <property type="protein sequence ID" value="PZF78367.1"/>
    <property type="molecule type" value="Genomic_DNA"/>
</dbReference>